<gene>
    <name evidence="1" type="ORF">THIOM_003942</name>
</gene>
<proteinExistence type="predicted"/>
<comment type="caution">
    <text evidence="1">The sequence shown here is derived from an EMBL/GenBank/DDBJ whole genome shotgun (WGS) entry which is preliminary data.</text>
</comment>
<dbReference type="Gene3D" id="1.25.10.10">
    <property type="entry name" value="Leucine-rich Repeat Variant"/>
    <property type="match status" value="1"/>
</dbReference>
<protein>
    <submittedName>
        <fullName evidence="1">Uncharacterized protein</fullName>
    </submittedName>
</protein>
<accession>A0A176RX64</accession>
<name>A0A176RX64_9GAMM</name>
<keyword evidence="2" id="KW-1185">Reference proteome</keyword>
<dbReference type="InterPro" id="IPR011989">
    <property type="entry name" value="ARM-like"/>
</dbReference>
<dbReference type="SUPFAM" id="SSF48371">
    <property type="entry name" value="ARM repeat"/>
    <property type="match status" value="1"/>
</dbReference>
<dbReference type="EMBL" id="LUTY01002437">
    <property type="protein sequence ID" value="OAD20363.1"/>
    <property type="molecule type" value="Genomic_DNA"/>
</dbReference>
<evidence type="ECO:0000313" key="1">
    <source>
        <dbReference type="EMBL" id="OAD20363.1"/>
    </source>
</evidence>
<reference evidence="1 2" key="1">
    <citation type="submission" date="2016-05" db="EMBL/GenBank/DDBJ databases">
        <title>Single-cell genome of chain-forming Candidatus Thiomargarita nelsonii and comparison to other large sulfur-oxidizing bacteria.</title>
        <authorList>
            <person name="Winkel M."/>
            <person name="Salman V."/>
            <person name="Woyke T."/>
            <person name="Schulz-Vogt H."/>
            <person name="Richter M."/>
            <person name="Flood B."/>
            <person name="Bailey J."/>
            <person name="Amann R."/>
            <person name="Mussmann M."/>
        </authorList>
    </citation>
    <scope>NUCLEOTIDE SEQUENCE [LARGE SCALE GENOMIC DNA]</scope>
    <source>
        <strain evidence="1 2">THI036</strain>
    </source>
</reference>
<dbReference type="Proteomes" id="UP000076962">
    <property type="component" value="Unassembled WGS sequence"/>
</dbReference>
<evidence type="ECO:0000313" key="2">
    <source>
        <dbReference type="Proteomes" id="UP000076962"/>
    </source>
</evidence>
<sequence length="246" mass="28225">MPRCARLVEPAYLVTVLKELLSRDHLRVTVHKEAIRLLGTYASSASIPLLRTQWQRPSIHRDVQIAIGHAARNLLNHEEAWLFLEEMVQSEDIDITRSLCTQQPSALAEAARVRYARLLVKLTQHTEVQVRREAFIALKAWTVGVEAEIAAAAVSRIIDLENSPEWKSALEVLLTCCRDGAVTERLDEVVQAVIATSKCFACLPVSLHAIVHVFWLPYNRIRCYSETMPPPLVGRWRMMRHWQRWY</sequence>
<dbReference type="InterPro" id="IPR016024">
    <property type="entry name" value="ARM-type_fold"/>
</dbReference>
<organism evidence="1 2">
    <name type="scientific">Candidatus Thiomargarita nelsonii</name>
    <dbReference type="NCBI Taxonomy" id="1003181"/>
    <lineage>
        <taxon>Bacteria</taxon>
        <taxon>Pseudomonadati</taxon>
        <taxon>Pseudomonadota</taxon>
        <taxon>Gammaproteobacteria</taxon>
        <taxon>Thiotrichales</taxon>
        <taxon>Thiotrichaceae</taxon>
        <taxon>Thiomargarita</taxon>
    </lineage>
</organism>
<dbReference type="AlphaFoldDB" id="A0A176RX64"/>